<dbReference type="GeneID" id="28854368"/>
<keyword evidence="3" id="KW-1185">Reference proteome</keyword>
<dbReference type="STRING" id="1380566.A0A179EWT1"/>
<evidence type="ECO:0000256" key="1">
    <source>
        <dbReference type="SAM" id="SignalP"/>
    </source>
</evidence>
<feature type="chain" id="PRO_5013153443" evidence="1">
    <location>
        <begin position="20"/>
        <end position="311"/>
    </location>
</feature>
<evidence type="ECO:0000313" key="2">
    <source>
        <dbReference type="EMBL" id="OAQ57636.2"/>
    </source>
</evidence>
<dbReference type="OrthoDB" id="5054768at2759"/>
<reference evidence="2 3" key="1">
    <citation type="journal article" date="2016" name="PLoS Pathog.">
        <title>Biosynthesis of antibiotic leucinostatins in bio-control fungus Purpureocillium lilacinum and their inhibition on phytophthora revealed by genome mining.</title>
        <authorList>
            <person name="Wang G."/>
            <person name="Liu Z."/>
            <person name="Lin R."/>
            <person name="Li E."/>
            <person name="Mao Z."/>
            <person name="Ling J."/>
            <person name="Yang Y."/>
            <person name="Yin W.B."/>
            <person name="Xie B."/>
        </authorList>
    </citation>
    <scope>NUCLEOTIDE SEQUENCE [LARGE SCALE GENOMIC DNA]</scope>
    <source>
        <strain evidence="2">170</strain>
    </source>
</reference>
<evidence type="ECO:0000313" key="3">
    <source>
        <dbReference type="Proteomes" id="UP000078397"/>
    </source>
</evidence>
<gene>
    <name evidence="2" type="ORF">VFPPC_12538</name>
</gene>
<name>A0A179EWT1_METCM</name>
<comment type="caution">
    <text evidence="2">The sequence shown here is derived from an EMBL/GenBank/DDBJ whole genome shotgun (WGS) entry which is preliminary data.</text>
</comment>
<keyword evidence="1" id="KW-0732">Signal</keyword>
<protein>
    <submittedName>
        <fullName evidence="2">Uncharacterized protein</fullName>
    </submittedName>
</protein>
<dbReference type="Proteomes" id="UP000078397">
    <property type="component" value="Unassembled WGS sequence"/>
</dbReference>
<dbReference type="AlphaFoldDB" id="A0A179EWT1"/>
<dbReference type="KEGG" id="pchm:VFPPC_12538"/>
<dbReference type="RefSeq" id="XP_022283890.1">
    <property type="nucleotide sequence ID" value="XM_022428837.1"/>
</dbReference>
<feature type="signal peptide" evidence="1">
    <location>
        <begin position="1"/>
        <end position="19"/>
    </location>
</feature>
<organism evidence="2 3">
    <name type="scientific">Pochonia chlamydosporia 170</name>
    <dbReference type="NCBI Taxonomy" id="1380566"/>
    <lineage>
        <taxon>Eukaryota</taxon>
        <taxon>Fungi</taxon>
        <taxon>Dikarya</taxon>
        <taxon>Ascomycota</taxon>
        <taxon>Pezizomycotina</taxon>
        <taxon>Sordariomycetes</taxon>
        <taxon>Hypocreomycetidae</taxon>
        <taxon>Hypocreales</taxon>
        <taxon>Clavicipitaceae</taxon>
        <taxon>Pochonia</taxon>
    </lineage>
</organism>
<sequence length="311" mass="33728">MYPLNLICVSFTLLGSVYASIDATYDFKSGLRPENVTGLNYGFYYATGSYYNGTVTFTLRLQDPDVNDDGHGSDNDPRSNPCARFIGSTIHASMDAVAAISMPIHSDHSEGEDASNPIRVRIAARVKGTNSTGSEDDKYQTYEVYSNGARSPNWFLNTSQSSDVQYQFSGIAANDSFFGTNFALNLTQQCAGSSIPDSSEIEQCLYAGSILQPFTFNNSNLGKIDWTKSIPYPQMKVQFDNNSASIDITGLFEMEPKSALVEIVGSVDIGFSGTLDGLRSDSLLLGQGKPKWNATLGFTIDSVIKSEAGRS</sequence>
<proteinExistence type="predicted"/>
<accession>A0A179EWT1</accession>
<dbReference type="EMBL" id="LSBJ02000008">
    <property type="protein sequence ID" value="OAQ57636.2"/>
    <property type="molecule type" value="Genomic_DNA"/>
</dbReference>